<name>A0AA36B6W2_OCTVU</name>
<protein>
    <submittedName>
        <fullName evidence="1">Uncharacterized protein</fullName>
    </submittedName>
</protein>
<dbReference type="EMBL" id="OX597823">
    <property type="protein sequence ID" value="CAI9729000.1"/>
    <property type="molecule type" value="Genomic_DNA"/>
</dbReference>
<gene>
    <name evidence="1" type="ORF">OCTVUL_1B000645</name>
</gene>
<reference evidence="1" key="1">
    <citation type="submission" date="2023-08" db="EMBL/GenBank/DDBJ databases">
        <authorList>
            <person name="Alioto T."/>
            <person name="Alioto T."/>
            <person name="Gomez Garrido J."/>
        </authorList>
    </citation>
    <scope>NUCLEOTIDE SEQUENCE</scope>
</reference>
<evidence type="ECO:0000313" key="1">
    <source>
        <dbReference type="EMBL" id="CAI9729000.1"/>
    </source>
</evidence>
<sequence>MRNAYDNYDELACTLSGANSLHDTTGILYQNEDETDRGRRDASEWIVPTPWEKPEKRRKLDTDDSALLPYKKTARVKSFCYSTTNVWDRPVATLLKARKADYVFMMSHSFKIDGTPMWGAFNARYRTDTIPRQKIF</sequence>
<evidence type="ECO:0000313" key="2">
    <source>
        <dbReference type="Proteomes" id="UP001162480"/>
    </source>
</evidence>
<keyword evidence="2" id="KW-1185">Reference proteome</keyword>
<dbReference type="AlphaFoldDB" id="A0AA36B6W2"/>
<dbReference type="Proteomes" id="UP001162480">
    <property type="component" value="Chromosome 10"/>
</dbReference>
<proteinExistence type="predicted"/>
<organism evidence="1 2">
    <name type="scientific">Octopus vulgaris</name>
    <name type="common">Common octopus</name>
    <dbReference type="NCBI Taxonomy" id="6645"/>
    <lineage>
        <taxon>Eukaryota</taxon>
        <taxon>Metazoa</taxon>
        <taxon>Spiralia</taxon>
        <taxon>Lophotrochozoa</taxon>
        <taxon>Mollusca</taxon>
        <taxon>Cephalopoda</taxon>
        <taxon>Coleoidea</taxon>
        <taxon>Octopodiformes</taxon>
        <taxon>Octopoda</taxon>
        <taxon>Incirrata</taxon>
        <taxon>Octopodidae</taxon>
        <taxon>Octopus</taxon>
    </lineage>
</organism>
<accession>A0AA36B6W2</accession>